<dbReference type="EMBL" id="PRFC01000065">
    <property type="protein sequence ID" value="PWV10854.1"/>
    <property type="molecule type" value="Genomic_DNA"/>
</dbReference>
<feature type="compositionally biased region" description="Gly residues" evidence="1">
    <location>
        <begin position="100"/>
        <end position="109"/>
    </location>
</feature>
<organism evidence="3 4">
    <name type="scientific">Trypanosoma cruzi</name>
    <dbReference type="NCBI Taxonomy" id="5693"/>
    <lineage>
        <taxon>Eukaryota</taxon>
        <taxon>Discoba</taxon>
        <taxon>Euglenozoa</taxon>
        <taxon>Kinetoplastea</taxon>
        <taxon>Metakinetoplastina</taxon>
        <taxon>Trypanosomatida</taxon>
        <taxon>Trypanosomatidae</taxon>
        <taxon>Trypanosoma</taxon>
        <taxon>Schizotrypanum</taxon>
    </lineage>
</organism>
<dbReference type="Pfam" id="PF12446">
    <property type="entry name" value="DUF3682"/>
    <property type="match status" value="1"/>
</dbReference>
<dbReference type="VEuPathDB" id="TriTrypDB:TcCL_Unassigned00241"/>
<dbReference type="InterPro" id="IPR022152">
    <property type="entry name" value="DUF3682"/>
</dbReference>
<dbReference type="VEuPathDB" id="TriTrypDB:C4B63_64g54"/>
<feature type="compositionally biased region" description="Low complexity" evidence="1">
    <location>
        <begin position="110"/>
        <end position="126"/>
    </location>
</feature>
<dbReference type="VEuPathDB" id="TriTrypDB:C4B63_67g98"/>
<name>A0A2V2WWH1_TRYCR</name>
<dbReference type="VEuPathDB" id="TriTrypDB:Tc_MARK_3996"/>
<proteinExistence type="predicted"/>
<dbReference type="VEuPathDB" id="TriTrypDB:Tc_MARK_6599"/>
<feature type="chain" id="PRO_5016150298" evidence="2">
    <location>
        <begin position="28"/>
        <end position="396"/>
    </location>
</feature>
<sequence>MAMMMTGRVLLVCALCVLWCVAGGVYARDVDTNALGGCMASGVLGENGSHMPDGCNKTAITVPLRSALPITAVEASTGKADDLATPNNSNSSETSNAGSSPGGGPGGVTGSSSAGGTSGPAAVPGASGAGEGGAGVSGDGSTGDQGTGGPPAPAAAPPSPASPSGGPSVPAAAPGGDSSASGSDGEAGPSGTNSSNTTGDSPTGDQTPAAAAAHNSSPPEGPTGTTSGTGHKGQEKKRKKKRKKKMKSSSKVMRHKPNNINSMNTPRKMAKNPRKTKLLFVQMPPQIQATVTAAPRSPTPPPLFCLFFLLLVLLRLRWWPRESEGERAMHRPHTHSSFSLCVSVSPCMDSRPHLTPRGTHNVPIVYMHAHPCRPVGALFCTTRTAAVLSGCMGGAP</sequence>
<keyword evidence="2" id="KW-0732">Signal</keyword>
<dbReference type="VEuPathDB" id="TriTrypDB:TcCL_Unassigned04110"/>
<feature type="compositionally biased region" description="Gly residues" evidence="1">
    <location>
        <begin position="127"/>
        <end position="149"/>
    </location>
</feature>
<feature type="compositionally biased region" description="Pro residues" evidence="1">
    <location>
        <begin position="150"/>
        <end position="161"/>
    </location>
</feature>
<comment type="caution">
    <text evidence="3">The sequence shown here is derived from an EMBL/GenBank/DDBJ whole genome shotgun (WGS) entry which is preliminary data.</text>
</comment>
<dbReference type="VEuPathDB" id="TriTrypDB:TcCLB.506781.19"/>
<feature type="compositionally biased region" description="Basic residues" evidence="1">
    <location>
        <begin position="234"/>
        <end position="257"/>
    </location>
</feature>
<protein>
    <submittedName>
        <fullName evidence="3">Mucin-associated surface protein (MASP)</fullName>
    </submittedName>
</protein>
<evidence type="ECO:0000313" key="3">
    <source>
        <dbReference type="EMBL" id="PWV10854.1"/>
    </source>
</evidence>
<dbReference type="VEuPathDB" id="TriTrypDB:TCDM_12255"/>
<dbReference type="VEuPathDB" id="TriTrypDB:TCSYLVIO_002030"/>
<evidence type="ECO:0000313" key="4">
    <source>
        <dbReference type="Proteomes" id="UP000246078"/>
    </source>
</evidence>
<feature type="region of interest" description="Disordered" evidence="1">
    <location>
        <begin position="78"/>
        <end position="270"/>
    </location>
</feature>
<evidence type="ECO:0000256" key="1">
    <source>
        <dbReference type="SAM" id="MobiDB-lite"/>
    </source>
</evidence>
<dbReference type="VEuPathDB" id="TriTrypDB:TCDM_11477"/>
<feature type="compositionally biased region" description="Low complexity" evidence="1">
    <location>
        <begin position="162"/>
        <end position="229"/>
    </location>
</feature>
<reference evidence="3 4" key="1">
    <citation type="journal article" date="2018" name="Microb. Genom.">
        <title>Expanding an expanded genome: long-read sequencing of Trypanosoma cruzi.</title>
        <authorList>
            <person name="Berna L."/>
            <person name="Rodriguez M."/>
            <person name="Chiribao M.L."/>
            <person name="Parodi-Talice A."/>
            <person name="Pita S."/>
            <person name="Rijo G."/>
            <person name="Alvarez-Valin F."/>
            <person name="Robello C."/>
        </authorList>
    </citation>
    <scope>NUCLEOTIDE SEQUENCE [LARGE SCALE GENOMIC DNA]</scope>
    <source>
        <strain evidence="3 4">TCC</strain>
    </source>
</reference>
<dbReference type="AlphaFoldDB" id="A0A2V2WWH1"/>
<dbReference type="Proteomes" id="UP000246078">
    <property type="component" value="Unassembled WGS sequence"/>
</dbReference>
<gene>
    <name evidence="3" type="ORF">C3747_65g125</name>
</gene>
<dbReference type="VEuPathDB" id="TriTrypDB:TcCLB.506281.14"/>
<evidence type="ECO:0000256" key="2">
    <source>
        <dbReference type="SAM" id="SignalP"/>
    </source>
</evidence>
<dbReference type="VEuPathDB" id="TriTrypDB:ECC02_013266"/>
<dbReference type="VEuPathDB" id="TriTrypDB:C3747_65g125"/>
<feature type="signal peptide" evidence="2">
    <location>
        <begin position="1"/>
        <end position="27"/>
    </location>
</feature>
<accession>A0A2V2WWH1</accession>
<feature type="compositionally biased region" description="Low complexity" evidence="1">
    <location>
        <begin position="84"/>
        <end position="99"/>
    </location>
</feature>